<proteinExistence type="predicted"/>
<dbReference type="InterPro" id="IPR046529">
    <property type="entry name" value="DUF6594"/>
</dbReference>
<evidence type="ECO:0000313" key="3">
    <source>
        <dbReference type="Proteomes" id="UP000266272"/>
    </source>
</evidence>
<dbReference type="AlphaFoldDB" id="A0A395NZG2"/>
<organism evidence="2 3">
    <name type="scientific">Trichoderma arundinaceum</name>
    <dbReference type="NCBI Taxonomy" id="490622"/>
    <lineage>
        <taxon>Eukaryota</taxon>
        <taxon>Fungi</taxon>
        <taxon>Dikarya</taxon>
        <taxon>Ascomycota</taxon>
        <taxon>Pezizomycotina</taxon>
        <taxon>Sordariomycetes</taxon>
        <taxon>Hypocreomycetidae</taxon>
        <taxon>Hypocreales</taxon>
        <taxon>Hypocreaceae</taxon>
        <taxon>Trichoderma</taxon>
    </lineage>
</organism>
<accession>A0A395NZG2</accession>
<dbReference type="STRING" id="490622.A0A395NZG2"/>
<keyword evidence="3" id="KW-1185">Reference proteome</keyword>
<dbReference type="EMBL" id="PXOA01000048">
    <property type="protein sequence ID" value="RFU81439.1"/>
    <property type="molecule type" value="Genomic_DNA"/>
</dbReference>
<reference evidence="2 3" key="1">
    <citation type="journal article" date="2018" name="PLoS Pathog.">
        <title>Evolution of structural diversity of trichothecenes, a family of toxins produced by plant pathogenic and entomopathogenic fungi.</title>
        <authorList>
            <person name="Proctor R.H."/>
            <person name="McCormick S.P."/>
            <person name="Kim H.S."/>
            <person name="Cardoza R.E."/>
            <person name="Stanley A.M."/>
            <person name="Lindo L."/>
            <person name="Kelly A."/>
            <person name="Brown D.W."/>
            <person name="Lee T."/>
            <person name="Vaughan M.M."/>
            <person name="Alexander N.J."/>
            <person name="Busman M."/>
            <person name="Gutierrez S."/>
        </authorList>
    </citation>
    <scope>NUCLEOTIDE SEQUENCE [LARGE SCALE GENOMIC DNA]</scope>
    <source>
        <strain evidence="2 3">IBT 40837</strain>
    </source>
</reference>
<dbReference type="Proteomes" id="UP000266272">
    <property type="component" value="Unassembled WGS sequence"/>
</dbReference>
<evidence type="ECO:0000259" key="1">
    <source>
        <dbReference type="Pfam" id="PF20237"/>
    </source>
</evidence>
<gene>
    <name evidence="2" type="ORF">TARUN_751</name>
</gene>
<evidence type="ECO:0000313" key="2">
    <source>
        <dbReference type="EMBL" id="RFU81439.1"/>
    </source>
</evidence>
<dbReference type="OrthoDB" id="5150593at2759"/>
<comment type="caution">
    <text evidence="2">The sequence shown here is derived from an EMBL/GenBank/DDBJ whole genome shotgun (WGS) entry which is preliminary data.</text>
</comment>
<feature type="domain" description="DUF6594" evidence="1">
    <location>
        <begin position="100"/>
        <end position="298"/>
    </location>
</feature>
<sequence length="310" mass="35013">MTHAPTKDEPDDTTQDRFLSPEDRWSWEDVCDLSKNGCIHLVNSRRPHTPRWLDTCINRLRGRPDPDQILTGFRVNFADMQRMYMRQLQIRLIDIAAAQQFRGADRNAMPQHELAELGPILRKYGRFDAVLSSIRYTCLSHLTWSLLTVQAVQDHEYMARFSSSPDDPFIASSERTHDDIFLTRAVTLYGKDAASIAPIESATRMGPWEDGHHQYVKPIAHTRGETQKKALLSRIWGGMIGGAFLIGPMWLLVMKQELYLSLGVTTGCVVGFGLLMAWTLGSLEAVFGATFAYAAVLMVFVGVMMQNLHP</sequence>
<protein>
    <recommendedName>
        <fullName evidence="1">DUF6594 domain-containing protein</fullName>
    </recommendedName>
</protein>
<dbReference type="Pfam" id="PF20237">
    <property type="entry name" value="DUF6594"/>
    <property type="match status" value="1"/>
</dbReference>
<name>A0A395NZG2_TRIAR</name>